<reference evidence="2" key="1">
    <citation type="journal article" date="2021" name="Nat. Commun.">
        <title>Genetic determinants of endophytism in the Arabidopsis root mycobiome.</title>
        <authorList>
            <person name="Mesny F."/>
            <person name="Miyauchi S."/>
            <person name="Thiergart T."/>
            <person name="Pickel B."/>
            <person name="Atanasova L."/>
            <person name="Karlsson M."/>
            <person name="Huettel B."/>
            <person name="Barry K.W."/>
            <person name="Haridas S."/>
            <person name="Chen C."/>
            <person name="Bauer D."/>
            <person name="Andreopoulos W."/>
            <person name="Pangilinan J."/>
            <person name="LaButti K."/>
            <person name="Riley R."/>
            <person name="Lipzen A."/>
            <person name="Clum A."/>
            <person name="Drula E."/>
            <person name="Henrissat B."/>
            <person name="Kohler A."/>
            <person name="Grigoriev I.V."/>
            <person name="Martin F.M."/>
            <person name="Hacquard S."/>
        </authorList>
    </citation>
    <scope>NUCLEOTIDE SEQUENCE</scope>
    <source>
        <strain evidence="2">MPI-CAGE-CH-0235</strain>
    </source>
</reference>
<keyword evidence="3" id="KW-1185">Reference proteome</keyword>
<accession>A0A8K0SWF9</accession>
<organism evidence="2 3">
    <name type="scientific">Stachybotrys elegans</name>
    <dbReference type="NCBI Taxonomy" id="80388"/>
    <lineage>
        <taxon>Eukaryota</taxon>
        <taxon>Fungi</taxon>
        <taxon>Dikarya</taxon>
        <taxon>Ascomycota</taxon>
        <taxon>Pezizomycotina</taxon>
        <taxon>Sordariomycetes</taxon>
        <taxon>Hypocreomycetidae</taxon>
        <taxon>Hypocreales</taxon>
        <taxon>Stachybotryaceae</taxon>
        <taxon>Stachybotrys</taxon>
    </lineage>
</organism>
<comment type="caution">
    <text evidence="2">The sequence shown here is derived from an EMBL/GenBank/DDBJ whole genome shotgun (WGS) entry which is preliminary data.</text>
</comment>
<dbReference type="SUPFAM" id="SSF51735">
    <property type="entry name" value="NAD(P)-binding Rossmann-fold domains"/>
    <property type="match status" value="1"/>
</dbReference>
<protein>
    <submittedName>
        <fullName evidence="2">Uncharacterized protein</fullName>
    </submittedName>
</protein>
<dbReference type="AlphaFoldDB" id="A0A8K0SWF9"/>
<dbReference type="InterPro" id="IPR036291">
    <property type="entry name" value="NAD(P)-bd_dom_sf"/>
</dbReference>
<name>A0A8K0SWF9_9HYPO</name>
<proteinExistence type="predicted"/>
<dbReference type="PANTHER" id="PTHR47534">
    <property type="entry name" value="YALI0E05731P"/>
    <property type="match status" value="1"/>
</dbReference>
<dbReference type="Gene3D" id="3.40.50.720">
    <property type="entry name" value="NAD(P)-binding Rossmann-like Domain"/>
    <property type="match status" value="1"/>
</dbReference>
<dbReference type="GO" id="GO:0016491">
    <property type="term" value="F:oxidoreductase activity"/>
    <property type="evidence" value="ECO:0007669"/>
    <property type="project" value="UniProtKB-KW"/>
</dbReference>
<keyword evidence="1" id="KW-0560">Oxidoreductase</keyword>
<gene>
    <name evidence="2" type="ORF">B0I35DRAFT_426681</name>
</gene>
<dbReference type="OrthoDB" id="542013at2759"/>
<dbReference type="Proteomes" id="UP000813444">
    <property type="component" value="Unassembled WGS sequence"/>
</dbReference>
<evidence type="ECO:0000313" key="3">
    <source>
        <dbReference type="Proteomes" id="UP000813444"/>
    </source>
</evidence>
<dbReference type="PANTHER" id="PTHR47534:SF3">
    <property type="entry name" value="ALCOHOL DEHYDROGENASE-LIKE C-TERMINAL DOMAIN-CONTAINING PROTEIN"/>
    <property type="match status" value="1"/>
</dbReference>
<dbReference type="InterPro" id="IPR052228">
    <property type="entry name" value="Sec_Metab_Biosynth_Oxidored"/>
</dbReference>
<evidence type="ECO:0000256" key="1">
    <source>
        <dbReference type="ARBA" id="ARBA00023002"/>
    </source>
</evidence>
<dbReference type="EMBL" id="JAGPNK010000004">
    <property type="protein sequence ID" value="KAH7322890.1"/>
    <property type="molecule type" value="Genomic_DNA"/>
</dbReference>
<evidence type="ECO:0000313" key="2">
    <source>
        <dbReference type="EMBL" id="KAH7322890.1"/>
    </source>
</evidence>
<sequence length="282" mass="31849">MVTKALFVGGTAGIGYAMASRLAVEPTASIIVAGRHKPEQLPTNVEYRALDASLMRNIKRFTDEYKSDPKNSEDKLDWVVLTQGLLTTAPRTETAEGIDLKMALHYYGRQLVIRELLPVMKDDCKVIVCLDSIRGDPKQVKWDDMDLKNSFTLGNAAMHCMAFNDAMIRWHAANQGTSTRHFVHCFPRFVKTNISKSLPWYLRAPMKVLVPLVSTPADQYAEKLITGTLEVAKSGQKENRFYTYLDHEGHAVSGRPPWTDEQLEKVKEHTWKMVDEAIAKPI</sequence>